<dbReference type="SUPFAM" id="SSF53756">
    <property type="entry name" value="UDP-Glycosyltransferase/glycogen phosphorylase"/>
    <property type="match status" value="1"/>
</dbReference>
<dbReference type="Gene3D" id="3.40.50.2000">
    <property type="entry name" value="Glycogen Phosphorylase B"/>
    <property type="match status" value="2"/>
</dbReference>
<reference evidence="2 3" key="1">
    <citation type="journal article" date="2019" name="Nat. Ecol. Evol.">
        <title>Megaphylogeny resolves global patterns of mushroom evolution.</title>
        <authorList>
            <person name="Varga T."/>
            <person name="Krizsan K."/>
            <person name="Foldi C."/>
            <person name="Dima B."/>
            <person name="Sanchez-Garcia M."/>
            <person name="Sanchez-Ramirez S."/>
            <person name="Szollosi G.J."/>
            <person name="Szarkandi J.G."/>
            <person name="Papp V."/>
            <person name="Albert L."/>
            <person name="Andreopoulos W."/>
            <person name="Angelini C."/>
            <person name="Antonin V."/>
            <person name="Barry K.W."/>
            <person name="Bougher N.L."/>
            <person name="Buchanan P."/>
            <person name="Buyck B."/>
            <person name="Bense V."/>
            <person name="Catcheside P."/>
            <person name="Chovatia M."/>
            <person name="Cooper J."/>
            <person name="Damon W."/>
            <person name="Desjardin D."/>
            <person name="Finy P."/>
            <person name="Geml J."/>
            <person name="Haridas S."/>
            <person name="Hughes K."/>
            <person name="Justo A."/>
            <person name="Karasinski D."/>
            <person name="Kautmanova I."/>
            <person name="Kiss B."/>
            <person name="Kocsube S."/>
            <person name="Kotiranta H."/>
            <person name="LaButti K.M."/>
            <person name="Lechner B.E."/>
            <person name="Liimatainen K."/>
            <person name="Lipzen A."/>
            <person name="Lukacs Z."/>
            <person name="Mihaltcheva S."/>
            <person name="Morgado L.N."/>
            <person name="Niskanen T."/>
            <person name="Noordeloos M.E."/>
            <person name="Ohm R.A."/>
            <person name="Ortiz-Santana B."/>
            <person name="Ovrebo C."/>
            <person name="Racz N."/>
            <person name="Riley R."/>
            <person name="Savchenko A."/>
            <person name="Shiryaev A."/>
            <person name="Soop K."/>
            <person name="Spirin V."/>
            <person name="Szebenyi C."/>
            <person name="Tomsovsky M."/>
            <person name="Tulloss R.E."/>
            <person name="Uehling J."/>
            <person name="Grigoriev I.V."/>
            <person name="Vagvolgyi C."/>
            <person name="Papp T."/>
            <person name="Martin F.M."/>
            <person name="Miettinen O."/>
            <person name="Hibbett D.S."/>
            <person name="Nagy L.G."/>
        </authorList>
    </citation>
    <scope>NUCLEOTIDE SEQUENCE [LARGE SCALE GENOMIC DNA]</scope>
    <source>
        <strain evidence="2 3">CBS 962.96</strain>
    </source>
</reference>
<dbReference type="InterPro" id="IPR002213">
    <property type="entry name" value="UDP_glucos_trans"/>
</dbReference>
<sequence>MTIPTQKHILFHCVPAWGHFKPFFPLAVQILRSRPNIVISIFCCADIYSKSLDELDKLPSGDREDIKARLHVIDISGVIINPLMPILEFEPVFKAMYRGEPIKCLATGKEYTLAPPTVAIIDPFAGYAIEAIHETTENKLPILIWASFTAGEALIEFSEPRAPRLDVRLIRYGTEEELMPMMHQFVKEITERVVSAPGVPALYEYELYPQEIPLVGNIFLEIAPRYMTTCNGMIIASSSAYDGEALHALEKRYGTMGQVVYPVGPLSLPEPPSKKKGKQEVVKFLDKMQSRCGERSVIYMSLGTFFWPSNPEKVWAVMEEILASGTPLVWAHPSPLCQVPEDIQKMFQNSEIALETQWAPQEAILSHSATGWFISHGGWNSTQEAMLYRVPQIFYPQGVDQPQNAAKVQFIHKSGFELIEVRTGEYGTRVPYRFKDADRKDLPTFTVEAVRREIRDILKKLKGEEGSMVRKNFEKMSKEFYGGWDEGGEARESLNAFLKKFVDF</sequence>
<proteinExistence type="predicted"/>
<dbReference type="PANTHER" id="PTHR48049">
    <property type="entry name" value="GLYCOSYLTRANSFERASE"/>
    <property type="match status" value="1"/>
</dbReference>
<evidence type="ECO:0000313" key="3">
    <source>
        <dbReference type="Proteomes" id="UP000297245"/>
    </source>
</evidence>
<dbReference type="Proteomes" id="UP000297245">
    <property type="component" value="Unassembled WGS sequence"/>
</dbReference>
<evidence type="ECO:0000256" key="1">
    <source>
        <dbReference type="ARBA" id="ARBA00022679"/>
    </source>
</evidence>
<evidence type="ECO:0000313" key="2">
    <source>
        <dbReference type="EMBL" id="THU84357.1"/>
    </source>
</evidence>
<name>A0A4S8L6T4_DENBC</name>
<dbReference type="GO" id="GO:0035251">
    <property type="term" value="F:UDP-glucosyltransferase activity"/>
    <property type="evidence" value="ECO:0007669"/>
    <property type="project" value="InterPro"/>
</dbReference>
<organism evidence="2 3">
    <name type="scientific">Dendrothele bispora (strain CBS 962.96)</name>
    <dbReference type="NCBI Taxonomy" id="1314807"/>
    <lineage>
        <taxon>Eukaryota</taxon>
        <taxon>Fungi</taxon>
        <taxon>Dikarya</taxon>
        <taxon>Basidiomycota</taxon>
        <taxon>Agaricomycotina</taxon>
        <taxon>Agaricomycetes</taxon>
        <taxon>Agaricomycetidae</taxon>
        <taxon>Agaricales</taxon>
        <taxon>Agaricales incertae sedis</taxon>
        <taxon>Dendrothele</taxon>
    </lineage>
</organism>
<dbReference type="InterPro" id="IPR050481">
    <property type="entry name" value="UDP-glycosyltransf_plant"/>
</dbReference>
<accession>A0A4S8L6T4</accession>
<gene>
    <name evidence="2" type="ORF">K435DRAFT_971190</name>
</gene>
<dbReference type="EMBL" id="ML179604">
    <property type="protein sequence ID" value="THU84357.1"/>
    <property type="molecule type" value="Genomic_DNA"/>
</dbReference>
<keyword evidence="1 2" id="KW-0808">Transferase</keyword>
<protein>
    <submittedName>
        <fullName evidence="2">UDP-Glycosyltransferase/glycogen phosphorylase</fullName>
    </submittedName>
</protein>
<dbReference type="PANTHER" id="PTHR48049:SF132">
    <property type="entry name" value="GLYCOSYLTRANSFERASE"/>
    <property type="match status" value="1"/>
</dbReference>
<dbReference type="AlphaFoldDB" id="A0A4S8L6T4"/>
<keyword evidence="3" id="KW-1185">Reference proteome</keyword>
<dbReference type="Pfam" id="PF00201">
    <property type="entry name" value="UDPGT"/>
    <property type="match status" value="1"/>
</dbReference>
<dbReference type="OrthoDB" id="5835829at2759"/>
<dbReference type="CDD" id="cd03784">
    <property type="entry name" value="GT1_Gtf-like"/>
    <property type="match status" value="1"/>
</dbReference>